<organism evidence="2">
    <name type="scientific">marine sediment metagenome</name>
    <dbReference type="NCBI Taxonomy" id="412755"/>
    <lineage>
        <taxon>unclassified sequences</taxon>
        <taxon>metagenomes</taxon>
        <taxon>ecological metagenomes</taxon>
    </lineage>
</organism>
<evidence type="ECO:0000313" key="2">
    <source>
        <dbReference type="EMBL" id="KKM98765.1"/>
    </source>
</evidence>
<dbReference type="NCBIfam" id="TIGR00738">
    <property type="entry name" value="rrf2_super"/>
    <property type="match status" value="1"/>
</dbReference>
<dbReference type="InterPro" id="IPR000944">
    <property type="entry name" value="Tscrpt_reg_Rrf2"/>
</dbReference>
<dbReference type="SUPFAM" id="SSF46785">
    <property type="entry name" value="Winged helix' DNA-binding domain"/>
    <property type="match status" value="1"/>
</dbReference>
<proteinExistence type="predicted"/>
<comment type="caution">
    <text evidence="2">The sequence shown here is derived from an EMBL/GenBank/DDBJ whole genome shotgun (WGS) entry which is preliminary data.</text>
</comment>
<dbReference type="InterPro" id="IPR036390">
    <property type="entry name" value="WH_DNA-bd_sf"/>
</dbReference>
<dbReference type="PANTHER" id="PTHR33221:SF5">
    <property type="entry name" value="HTH-TYPE TRANSCRIPTIONAL REGULATOR ISCR"/>
    <property type="match status" value="1"/>
</dbReference>
<reference evidence="2" key="1">
    <citation type="journal article" date="2015" name="Nature">
        <title>Complex archaea that bridge the gap between prokaryotes and eukaryotes.</title>
        <authorList>
            <person name="Spang A."/>
            <person name="Saw J.H."/>
            <person name="Jorgensen S.L."/>
            <person name="Zaremba-Niedzwiedzka K."/>
            <person name="Martijn J."/>
            <person name="Lind A.E."/>
            <person name="van Eijk R."/>
            <person name="Schleper C."/>
            <person name="Guy L."/>
            <person name="Ettema T.J."/>
        </authorList>
    </citation>
    <scope>NUCLEOTIDE SEQUENCE</scope>
</reference>
<keyword evidence="1" id="KW-0238">DNA-binding</keyword>
<dbReference type="GO" id="GO:0003677">
    <property type="term" value="F:DNA binding"/>
    <property type="evidence" value="ECO:0007669"/>
    <property type="project" value="UniProtKB-KW"/>
</dbReference>
<gene>
    <name evidence="2" type="ORF">LCGC14_1154610</name>
</gene>
<dbReference type="PANTHER" id="PTHR33221">
    <property type="entry name" value="WINGED HELIX-TURN-HELIX TRANSCRIPTIONAL REGULATOR, RRF2 FAMILY"/>
    <property type="match status" value="1"/>
</dbReference>
<sequence>MFISQKCLYAMRAIFELSLREDSEPVKINKIADAQDIPPRFLEIILNQLKHAGFVESKRGKQGGYVLSRNPDELNVGEIIKAVQGSIDMPSKTFETGDGKRKRGDYAFNYMWGSLRKAVSSIYNNTSFSDLISLENKSEKHFATNYSI</sequence>
<protein>
    <recommendedName>
        <fullName evidence="3">Rrf2 family transcriptional regulator</fullName>
    </recommendedName>
</protein>
<accession>A0A0F9PCQ3</accession>
<dbReference type="AlphaFoldDB" id="A0A0F9PCQ3"/>
<dbReference type="EMBL" id="LAZR01005580">
    <property type="protein sequence ID" value="KKM98765.1"/>
    <property type="molecule type" value="Genomic_DNA"/>
</dbReference>
<evidence type="ECO:0000256" key="1">
    <source>
        <dbReference type="ARBA" id="ARBA00023125"/>
    </source>
</evidence>
<name>A0A0F9PCQ3_9ZZZZ</name>
<dbReference type="Pfam" id="PF02082">
    <property type="entry name" value="Rrf2"/>
    <property type="match status" value="1"/>
</dbReference>
<dbReference type="Gene3D" id="1.10.10.10">
    <property type="entry name" value="Winged helix-like DNA-binding domain superfamily/Winged helix DNA-binding domain"/>
    <property type="match status" value="1"/>
</dbReference>
<evidence type="ECO:0008006" key="3">
    <source>
        <dbReference type="Google" id="ProtNLM"/>
    </source>
</evidence>
<dbReference type="PROSITE" id="PS51197">
    <property type="entry name" value="HTH_RRF2_2"/>
    <property type="match status" value="1"/>
</dbReference>
<dbReference type="GO" id="GO:0003700">
    <property type="term" value="F:DNA-binding transcription factor activity"/>
    <property type="evidence" value="ECO:0007669"/>
    <property type="project" value="TreeGrafter"/>
</dbReference>
<dbReference type="GO" id="GO:0005829">
    <property type="term" value="C:cytosol"/>
    <property type="evidence" value="ECO:0007669"/>
    <property type="project" value="TreeGrafter"/>
</dbReference>
<dbReference type="InterPro" id="IPR036388">
    <property type="entry name" value="WH-like_DNA-bd_sf"/>
</dbReference>